<dbReference type="GO" id="GO:0061630">
    <property type="term" value="F:ubiquitin protein ligase activity"/>
    <property type="evidence" value="ECO:0007669"/>
    <property type="project" value="TreeGrafter"/>
</dbReference>
<dbReference type="GO" id="GO:0016567">
    <property type="term" value="P:protein ubiquitination"/>
    <property type="evidence" value="ECO:0007669"/>
    <property type="project" value="TreeGrafter"/>
</dbReference>
<dbReference type="InterPro" id="IPR017907">
    <property type="entry name" value="Znf_RING_CS"/>
</dbReference>
<keyword evidence="6" id="KW-0472">Membrane</keyword>
<feature type="compositionally biased region" description="Basic residues" evidence="5">
    <location>
        <begin position="58"/>
        <end position="68"/>
    </location>
</feature>
<dbReference type="PANTHER" id="PTHR22791">
    <property type="entry name" value="RING-TYPE DOMAIN-CONTAINING PROTEIN"/>
    <property type="match status" value="1"/>
</dbReference>
<accession>A0A1S3RW65</accession>
<keyword evidence="2 4" id="KW-0863">Zinc-finger</keyword>
<gene>
    <name evidence="9" type="primary">LOC106605221</name>
</gene>
<keyword evidence="6" id="KW-0812">Transmembrane</keyword>
<evidence type="ECO:0000313" key="8">
    <source>
        <dbReference type="Proteomes" id="UP001652741"/>
    </source>
</evidence>
<evidence type="ECO:0000313" key="9">
    <source>
        <dbReference type="RefSeq" id="XP_014056107.1"/>
    </source>
</evidence>
<dbReference type="CDD" id="cd16556">
    <property type="entry name" value="RING-HC_RNF183-like"/>
    <property type="match status" value="1"/>
</dbReference>
<keyword evidence="3" id="KW-0862">Zinc</keyword>
<feature type="region of interest" description="Disordered" evidence="5">
    <location>
        <begin position="1"/>
        <end position="97"/>
    </location>
</feature>
<evidence type="ECO:0000256" key="2">
    <source>
        <dbReference type="ARBA" id="ARBA00022771"/>
    </source>
</evidence>
<dbReference type="OrthoDB" id="342730at2759"/>
<feature type="compositionally biased region" description="Low complexity" evidence="5">
    <location>
        <begin position="301"/>
        <end position="312"/>
    </location>
</feature>
<dbReference type="Proteomes" id="UP001652741">
    <property type="component" value="Chromosome ssa05"/>
</dbReference>
<dbReference type="PROSITE" id="PS50089">
    <property type="entry name" value="ZF_RING_2"/>
    <property type="match status" value="1"/>
</dbReference>
<organism evidence="8 9">
    <name type="scientific">Salmo salar</name>
    <name type="common">Atlantic salmon</name>
    <dbReference type="NCBI Taxonomy" id="8030"/>
    <lineage>
        <taxon>Eukaryota</taxon>
        <taxon>Metazoa</taxon>
        <taxon>Chordata</taxon>
        <taxon>Craniata</taxon>
        <taxon>Vertebrata</taxon>
        <taxon>Euteleostomi</taxon>
        <taxon>Actinopterygii</taxon>
        <taxon>Neopterygii</taxon>
        <taxon>Teleostei</taxon>
        <taxon>Protacanthopterygii</taxon>
        <taxon>Salmoniformes</taxon>
        <taxon>Salmonidae</taxon>
        <taxon>Salmoninae</taxon>
        <taxon>Salmo</taxon>
    </lineage>
</organism>
<dbReference type="GO" id="GO:0008270">
    <property type="term" value="F:zinc ion binding"/>
    <property type="evidence" value="ECO:0007669"/>
    <property type="project" value="UniProtKB-KW"/>
</dbReference>
<feature type="transmembrane region" description="Helical" evidence="6">
    <location>
        <begin position="264"/>
        <end position="290"/>
    </location>
</feature>
<evidence type="ECO:0000256" key="5">
    <source>
        <dbReference type="SAM" id="MobiDB-lite"/>
    </source>
</evidence>
<reference evidence="9" key="1">
    <citation type="submission" date="2025-08" db="UniProtKB">
        <authorList>
            <consortium name="RefSeq"/>
        </authorList>
    </citation>
    <scope>IDENTIFICATION</scope>
</reference>
<keyword evidence="6" id="KW-1133">Transmembrane helix</keyword>
<dbReference type="InterPro" id="IPR001841">
    <property type="entry name" value="Znf_RING"/>
</dbReference>
<proteinExistence type="predicted"/>
<feature type="compositionally biased region" description="Basic and acidic residues" evidence="5">
    <location>
        <begin position="69"/>
        <end position="95"/>
    </location>
</feature>
<dbReference type="SMART" id="SM00184">
    <property type="entry name" value="RING"/>
    <property type="match status" value="1"/>
</dbReference>
<keyword evidence="8" id="KW-1185">Reference proteome</keyword>
<dbReference type="PROSITE" id="PS00518">
    <property type="entry name" value="ZF_RING_1"/>
    <property type="match status" value="1"/>
</dbReference>
<dbReference type="OMA" id="SDRCYYA"/>
<dbReference type="Gene3D" id="3.30.40.10">
    <property type="entry name" value="Zinc/RING finger domain, C3HC4 (zinc finger)"/>
    <property type="match status" value="1"/>
</dbReference>
<dbReference type="SUPFAM" id="SSF57850">
    <property type="entry name" value="RING/U-box"/>
    <property type="match status" value="1"/>
</dbReference>
<feature type="region of interest" description="Disordered" evidence="5">
    <location>
        <begin position="299"/>
        <end position="319"/>
    </location>
</feature>
<evidence type="ECO:0000256" key="3">
    <source>
        <dbReference type="ARBA" id="ARBA00022833"/>
    </source>
</evidence>
<evidence type="ECO:0000259" key="7">
    <source>
        <dbReference type="PROSITE" id="PS50089"/>
    </source>
</evidence>
<evidence type="ECO:0000256" key="4">
    <source>
        <dbReference type="PROSITE-ProRule" id="PRU00175"/>
    </source>
</evidence>
<dbReference type="InterPro" id="IPR013083">
    <property type="entry name" value="Znf_RING/FYVE/PHD"/>
</dbReference>
<dbReference type="PANTHER" id="PTHR22791:SF9">
    <property type="entry name" value="RING FINGER PROTEIN 183"/>
    <property type="match status" value="1"/>
</dbReference>
<evidence type="ECO:0000256" key="6">
    <source>
        <dbReference type="SAM" id="Phobius"/>
    </source>
</evidence>
<feature type="domain" description="RING-type" evidence="7">
    <location>
        <begin position="106"/>
        <end position="153"/>
    </location>
</feature>
<keyword evidence="1" id="KW-0479">Metal-binding</keyword>
<protein>
    <submittedName>
        <fullName evidence="9">E3 ubiquitin-protein ligase RNF183</fullName>
    </submittedName>
</protein>
<dbReference type="AlphaFoldDB" id="A0A1S3RW65"/>
<dbReference type="GeneID" id="106605221"/>
<sequence>MSEHRERQGADGGCGAKQPPNVKPKPDSKGSIEKEKKEKFTKVRRSMSTDSERGGGSGRRRERKRDKGSRRERGRSEENRRQDRDGDDSNRKEFDPQENDMEDTECVVCFCKYDNVFKTPKLLSCGHTFCLECLARINVISIELKSLSCPVCRELTNLPHGRNLPQLGNNQDIFRKLPPEMQRALSVRFKRSKGKLVLKKPPPGTTSLAKSSFTLPTLKKQDRQASSDIQLGTMDQGLATVVDVGRPPSRVRGRLRRMFRSDQCYYTVMASIITITVALMLMGILAFMVMPNVILHNGKKPQQGNSSQPQAGQPGGQIP</sequence>
<dbReference type="STRING" id="8030.ENSSSAP00000066720"/>
<dbReference type="KEGG" id="sasa:106605221"/>
<name>A0A1S3RW65_SALSA</name>
<dbReference type="RefSeq" id="XP_014056107.1">
    <property type="nucleotide sequence ID" value="XM_014200632.1"/>
</dbReference>
<evidence type="ECO:0000256" key="1">
    <source>
        <dbReference type="ARBA" id="ARBA00022723"/>
    </source>
</evidence>
<feature type="compositionally biased region" description="Basic and acidic residues" evidence="5">
    <location>
        <begin position="24"/>
        <end position="41"/>
    </location>
</feature>
<dbReference type="Pfam" id="PF14634">
    <property type="entry name" value="zf-RING_5"/>
    <property type="match status" value="1"/>
</dbReference>
<dbReference type="InterPro" id="IPR051435">
    <property type="entry name" value="RING_finger_E3_ubiq-ligases"/>
</dbReference>
<dbReference type="PaxDb" id="8030-ENSSSAP00000066720"/>